<dbReference type="PANTHER" id="PTHR43670">
    <property type="entry name" value="HEAT SHOCK PROTEIN 26"/>
    <property type="match status" value="1"/>
</dbReference>
<organism evidence="3 4">
    <name type="scientific">Nicotiana tabacum</name>
    <name type="common">Common tobacco</name>
    <dbReference type="NCBI Taxonomy" id="4097"/>
    <lineage>
        <taxon>Eukaryota</taxon>
        <taxon>Viridiplantae</taxon>
        <taxon>Streptophyta</taxon>
        <taxon>Embryophyta</taxon>
        <taxon>Tracheophyta</taxon>
        <taxon>Spermatophyta</taxon>
        <taxon>Magnoliopsida</taxon>
        <taxon>eudicotyledons</taxon>
        <taxon>Gunneridae</taxon>
        <taxon>Pentapetalae</taxon>
        <taxon>asterids</taxon>
        <taxon>lamiids</taxon>
        <taxon>Solanales</taxon>
        <taxon>Solanaceae</taxon>
        <taxon>Nicotianoideae</taxon>
        <taxon>Nicotianeae</taxon>
        <taxon>Nicotiana</taxon>
    </lineage>
</organism>
<dbReference type="AlphaFoldDB" id="A0A1S4AWT1"/>
<dbReference type="RefSeq" id="XP_016481075.1">
    <property type="nucleotide sequence ID" value="XM_016625589.1"/>
</dbReference>
<evidence type="ECO:0000313" key="4">
    <source>
        <dbReference type="RefSeq" id="XP_016481075.1"/>
    </source>
</evidence>
<feature type="region of interest" description="Disordered" evidence="1">
    <location>
        <begin position="119"/>
        <end position="151"/>
    </location>
</feature>
<feature type="transmembrane region" description="Helical" evidence="2">
    <location>
        <begin position="161"/>
        <end position="180"/>
    </location>
</feature>
<evidence type="ECO:0000256" key="1">
    <source>
        <dbReference type="SAM" id="MobiDB-lite"/>
    </source>
</evidence>
<dbReference type="RefSeq" id="XP_016481075.1">
    <property type="nucleotide sequence ID" value="XM_016625589.2"/>
</dbReference>
<keyword evidence="2" id="KW-0812">Transmembrane</keyword>
<proteinExistence type="predicted"/>
<keyword evidence="3" id="KW-1185">Reference proteome</keyword>
<evidence type="ECO:0000256" key="2">
    <source>
        <dbReference type="SAM" id="Phobius"/>
    </source>
</evidence>
<keyword evidence="2" id="KW-0472">Membrane</keyword>
<dbReference type="GeneID" id="107802139"/>
<evidence type="ECO:0000313" key="3">
    <source>
        <dbReference type="Proteomes" id="UP000790787"/>
    </source>
</evidence>
<dbReference type="CDD" id="cd06464">
    <property type="entry name" value="ACD_sHsps-like"/>
    <property type="match status" value="1"/>
</dbReference>
<reference evidence="3" key="1">
    <citation type="journal article" date="2014" name="Nat. Commun.">
        <title>The tobacco genome sequence and its comparison with those of tomato and potato.</title>
        <authorList>
            <person name="Sierro N."/>
            <person name="Battey J.N."/>
            <person name="Ouadi S."/>
            <person name="Bakaher N."/>
            <person name="Bovet L."/>
            <person name="Willig A."/>
            <person name="Goepfert S."/>
            <person name="Peitsch M.C."/>
            <person name="Ivanov N.V."/>
        </authorList>
    </citation>
    <scope>NUCLEOTIDE SEQUENCE [LARGE SCALE GENOMIC DNA]</scope>
</reference>
<dbReference type="Gene3D" id="2.60.40.790">
    <property type="match status" value="1"/>
</dbReference>
<dbReference type="STRING" id="4097.A0A1S4AWT1"/>
<dbReference type="GO" id="GO:0034605">
    <property type="term" value="P:cellular response to heat"/>
    <property type="evidence" value="ECO:0000318"/>
    <property type="project" value="GO_Central"/>
</dbReference>
<dbReference type="OrthoDB" id="1292861at2759"/>
<protein>
    <submittedName>
        <fullName evidence="4">Uncharacterized protein LOC107802139</fullName>
    </submittedName>
    <submittedName>
        <fullName evidence="4">Uncharacterized protein isoform X1</fullName>
    </submittedName>
</protein>
<accession>A0A1S4AWT1</accession>
<dbReference type="PANTHER" id="PTHR43670:SF107">
    <property type="entry name" value="17.8 KDA CLASS I HEAT SHOCK PROTEIN-LIKE"/>
    <property type="match status" value="1"/>
</dbReference>
<dbReference type="KEGG" id="nta:107802139"/>
<dbReference type="Proteomes" id="UP000790787">
    <property type="component" value="Chromosome 19"/>
</dbReference>
<dbReference type="PaxDb" id="4097-A0A1S4AWT1"/>
<name>A0A1S4AWT1_TOBAC</name>
<keyword evidence="2" id="KW-1133">Transmembrane helix</keyword>
<sequence>MEANVELIGKQAYSEFDPYSEWQKEEFDVLIVHIPGRLTMQVLFFSRFQEFTNKQGLKVQISNLGVVKISGDRQVGNLRTRFYKEFPIPKYCNTDAIQAKLAKGSLKISFPKKVTAPPPLAVNPKADEETSPTLKENNSTTSTKVEDETTNNSRLKKIKNVATSVAAMVAVISVITYYLYSSTNS</sequence>
<dbReference type="SUPFAM" id="SSF49764">
    <property type="entry name" value="HSP20-like chaperones"/>
    <property type="match status" value="1"/>
</dbReference>
<dbReference type="InterPro" id="IPR008978">
    <property type="entry name" value="HSP20-like_chaperone"/>
</dbReference>
<reference evidence="4" key="2">
    <citation type="submission" date="2025-08" db="UniProtKB">
        <authorList>
            <consortium name="RefSeq"/>
        </authorList>
    </citation>
    <scope>IDENTIFICATION</scope>
    <source>
        <tissue evidence="4">Leaf</tissue>
    </source>
</reference>
<feature type="compositionally biased region" description="Polar residues" evidence="1">
    <location>
        <begin position="131"/>
        <end position="143"/>
    </location>
</feature>
<gene>
    <name evidence="4" type="primary">LOC107802139</name>
</gene>